<dbReference type="EMBL" id="JPOX01000049">
    <property type="protein sequence ID" value="KFX42104.1"/>
    <property type="molecule type" value="Genomic_DNA"/>
</dbReference>
<accession>A0A093UWL1</accession>
<reference key="1">
    <citation type="journal article" date="2014" name="PLoS Genet.">
        <title>Signature Gene Expression Reveals Novel Clues to the Molecular Mechanisms of Dimorphic Transition in Penicillium marneffei.</title>
        <authorList>
            <person name="Yang E."/>
            <person name="Wang G."/>
            <person name="Cai J."/>
            <person name="Woo P.C."/>
            <person name="Lau S.K."/>
            <person name="Yuen K.-Y."/>
            <person name="Chow W.-N."/>
            <person name="Lin X."/>
        </authorList>
    </citation>
    <scope>NUCLEOTIDE SEQUENCE [LARGE SCALE GENOMIC DNA]</scope>
    <source>
        <strain>PM1</strain>
    </source>
</reference>
<name>A0A093UWL1_TALMA</name>
<evidence type="ECO:0000313" key="1">
    <source>
        <dbReference type="EMBL" id="KFX42104.1"/>
    </source>
</evidence>
<dbReference type="AlphaFoldDB" id="A0A093UWL1"/>
<reference evidence="1" key="2">
    <citation type="journal article" date="2014" name="PLoS Genet.">
        <title>Signature gene expression reveals novel clues to the molecular mechanisms of dimorphic transition in Penicillium marneffei.</title>
        <authorList>
            <person name="Yang E."/>
            <person name="Wang G."/>
            <person name="Cai J."/>
            <person name="Woo P.C."/>
            <person name="Lau S.K."/>
            <person name="Yuen K.-Y."/>
            <person name="Chow W.-N."/>
            <person name="Lin X."/>
        </authorList>
    </citation>
    <scope>NUCLEOTIDE SEQUENCE</scope>
    <source>
        <strain evidence="1">PM1</strain>
    </source>
</reference>
<gene>
    <name evidence="1" type="ORF">GQ26_0490480</name>
</gene>
<dbReference type="HOGENOM" id="CLU_1778703_0_0_1"/>
<comment type="caution">
    <text evidence="1">The sequence shown here is derived from an EMBL/GenBank/DDBJ whole genome shotgun (WGS) entry which is preliminary data.</text>
</comment>
<proteinExistence type="predicted"/>
<protein>
    <submittedName>
        <fullName evidence="1">Uncharacterized protein</fullName>
    </submittedName>
</protein>
<organism evidence="1">
    <name type="scientific">Talaromyces marneffei PM1</name>
    <dbReference type="NCBI Taxonomy" id="1077442"/>
    <lineage>
        <taxon>Eukaryota</taxon>
        <taxon>Fungi</taxon>
        <taxon>Dikarya</taxon>
        <taxon>Ascomycota</taxon>
        <taxon>Pezizomycotina</taxon>
        <taxon>Eurotiomycetes</taxon>
        <taxon>Eurotiomycetidae</taxon>
        <taxon>Eurotiales</taxon>
        <taxon>Trichocomaceae</taxon>
        <taxon>Talaromyces</taxon>
        <taxon>Talaromyces sect. Talaromyces</taxon>
    </lineage>
</organism>
<sequence>MEADIFSINSTQYCESHTNDVSGIYDALAENAVGDLFDIESFDLSNIFDENSNILTPFNPIILDNALQSGEGFTHTEFQTSLPLMSESVENLSSIESFNMSNLFDDNPNLLTPFLDNALQSGESSSHLDFQSSLPLLSESVEYRPL</sequence>